<keyword evidence="1" id="KW-0812">Transmembrane</keyword>
<dbReference type="AlphaFoldDB" id="A0A8F5BKV6"/>
<keyword evidence="2" id="KW-0614">Plasmid</keyword>
<evidence type="ECO:0000313" key="2">
    <source>
        <dbReference type="EMBL" id="QXJ27147.1"/>
    </source>
</evidence>
<keyword evidence="1" id="KW-0472">Membrane</keyword>
<accession>A0A8F5BKV6</accession>
<evidence type="ECO:0000313" key="3">
    <source>
        <dbReference type="EMBL" id="QXJ30040.1"/>
    </source>
</evidence>
<dbReference type="RefSeq" id="WP_218265745.1">
    <property type="nucleotide sequence ID" value="NZ_CP077716.1"/>
</dbReference>
<dbReference type="Proteomes" id="UP000694018">
    <property type="component" value="Plasmid pB12E5"/>
</dbReference>
<protein>
    <submittedName>
        <fullName evidence="2">Beta-galactosidase/Glycosyltransferase</fullName>
    </submittedName>
</protein>
<gene>
    <name evidence="3" type="ORF">J5U23_02929</name>
    <name evidence="2" type="ORF">J5U23_p2929</name>
</gene>
<dbReference type="Proteomes" id="UP000694018">
    <property type="component" value="Chromosome"/>
</dbReference>
<name>A0A8F5BKV6_SACSH</name>
<geneLocation type="plasmid" evidence="2 4">
    <name>pB12E5</name>
</geneLocation>
<evidence type="ECO:0000313" key="4">
    <source>
        <dbReference type="Proteomes" id="UP000694018"/>
    </source>
</evidence>
<keyword evidence="1" id="KW-1133">Transmembrane helix</keyword>
<organism evidence="2 4">
    <name type="scientific">Saccharolobus shibatae (strain ATCC 51178 / DSM 5389 / JCM 8931 / NBRC 15437 / B12)</name>
    <name type="common">Sulfolobus shibatae</name>
    <dbReference type="NCBI Taxonomy" id="523848"/>
    <lineage>
        <taxon>Archaea</taxon>
        <taxon>Thermoproteota</taxon>
        <taxon>Thermoprotei</taxon>
        <taxon>Sulfolobales</taxon>
        <taxon>Sulfolobaceae</taxon>
        <taxon>Saccharolobus</taxon>
    </lineage>
</organism>
<proteinExistence type="predicted"/>
<dbReference type="GeneID" id="65564401"/>
<feature type="transmembrane region" description="Helical" evidence="1">
    <location>
        <begin position="31"/>
        <end position="49"/>
    </location>
</feature>
<dbReference type="EMBL" id="CP077717">
    <property type="protein sequence ID" value="QXJ30040.1"/>
    <property type="molecule type" value="Genomic_DNA"/>
</dbReference>
<dbReference type="OrthoDB" id="386245at2157"/>
<reference evidence="2" key="1">
    <citation type="journal article" date="2021" name="Environ. Microbiol.">
        <title>New insights into the diversity and evolution of the archaeal mobilome from three complete genomes of Saccharolobus shibatae.</title>
        <authorList>
            <person name="Medvedeva S."/>
            <person name="Brandt D."/>
            <person name="Cvirkaite-Krupovic V."/>
            <person name="Liu Y."/>
            <person name="Severinov K."/>
            <person name="Ishino S."/>
            <person name="Ishino Y."/>
            <person name="Prangishvili D."/>
            <person name="Kalinowski J."/>
            <person name="Krupovic M."/>
        </authorList>
    </citation>
    <scope>NUCLEOTIDE SEQUENCE</scope>
    <source>
        <strain evidence="2">B12</strain>
        <plasmid evidence="2 4">pB12E5</plasmid>
    </source>
</reference>
<dbReference type="KEGG" id="sshi:J5U23_02929"/>
<evidence type="ECO:0000256" key="1">
    <source>
        <dbReference type="SAM" id="Phobius"/>
    </source>
</evidence>
<dbReference type="EMBL" id="CP077716">
    <property type="protein sequence ID" value="QXJ27147.1"/>
    <property type="molecule type" value="Genomic_DNA"/>
</dbReference>
<sequence length="337" mass="39132">MRIPEYIRSFLLALGGALTGSILKIFNLYTYVLPIFLVSILFMALGVKLDKYILDKYYSYFRWRRNRIKIGIISIQGLEPKNAISWNSPNSIFKGEINELKNILSKELSNALRSRNNANENDTALDFNIIDITKENLSKFEIIINPYGGSYPEEDPINLSSLNKILEYIENGGIFVNISDVPFFWQVNPKTKTWAINYNGIQFQRPLIQPFAYEYFIIKKLNFLVAHPLNPIRSFNVNNIQIPPDIARPILFDDSLIQTGIVKDCISDVTVRSTDKLPDYLGRYMKYSFMIRLRLGKGEFLISTPPLDRDPIKKYFFEKIVICLGEMIKERHKNFKK</sequence>
<dbReference type="KEGG" id="sshi:J5U23_p2929"/>